<reference evidence="3 4" key="1">
    <citation type="submission" date="2019-03" db="EMBL/GenBank/DDBJ databases">
        <title>Genomic Encyclopedia of Archaeal and Bacterial Type Strains, Phase II (KMG-II): from individual species to whole genera.</title>
        <authorList>
            <person name="Goeker M."/>
        </authorList>
    </citation>
    <scope>NUCLEOTIDE SEQUENCE [LARGE SCALE GENOMIC DNA]</scope>
    <source>
        <strain evidence="3 4">DSM 24323</strain>
    </source>
</reference>
<dbReference type="InterPro" id="IPR018309">
    <property type="entry name" value="Tscrpt_reg_PadR_C"/>
</dbReference>
<dbReference type="PANTHER" id="PTHR43252:SF4">
    <property type="entry name" value="TRANSCRIPTIONAL REGULATORY PROTEIN"/>
    <property type="match status" value="1"/>
</dbReference>
<evidence type="ECO:0000259" key="1">
    <source>
        <dbReference type="Pfam" id="PF03551"/>
    </source>
</evidence>
<proteinExistence type="predicted"/>
<keyword evidence="3" id="KW-0238">DNA-binding</keyword>
<evidence type="ECO:0000259" key="2">
    <source>
        <dbReference type="Pfam" id="PF10400"/>
    </source>
</evidence>
<accession>A0A4R7J7R1</accession>
<dbReference type="InterPro" id="IPR036390">
    <property type="entry name" value="WH_DNA-bd_sf"/>
</dbReference>
<evidence type="ECO:0000313" key="4">
    <source>
        <dbReference type="Proteomes" id="UP000295371"/>
    </source>
</evidence>
<feature type="domain" description="Transcription regulator PadR C-terminal" evidence="2">
    <location>
        <begin position="96"/>
        <end position="179"/>
    </location>
</feature>
<dbReference type="Proteomes" id="UP000295371">
    <property type="component" value="Unassembled WGS sequence"/>
</dbReference>
<keyword evidence="4" id="KW-1185">Reference proteome</keyword>
<dbReference type="InterPro" id="IPR036388">
    <property type="entry name" value="WH-like_DNA-bd_sf"/>
</dbReference>
<dbReference type="EMBL" id="SOAW01000001">
    <property type="protein sequence ID" value="TDT32796.1"/>
    <property type="molecule type" value="Genomic_DNA"/>
</dbReference>
<dbReference type="Gene3D" id="6.10.140.190">
    <property type="match status" value="1"/>
</dbReference>
<gene>
    <name evidence="3" type="ORF">CLV29_0385</name>
</gene>
<dbReference type="PANTHER" id="PTHR43252">
    <property type="entry name" value="TRANSCRIPTIONAL REGULATOR YQJI"/>
    <property type="match status" value="1"/>
</dbReference>
<organism evidence="3 4">
    <name type="scientific">Naumannella halotolerans</name>
    <dbReference type="NCBI Taxonomy" id="993414"/>
    <lineage>
        <taxon>Bacteria</taxon>
        <taxon>Bacillati</taxon>
        <taxon>Actinomycetota</taxon>
        <taxon>Actinomycetes</taxon>
        <taxon>Propionibacteriales</taxon>
        <taxon>Propionibacteriaceae</taxon>
        <taxon>Naumannella</taxon>
    </lineage>
</organism>
<dbReference type="InterPro" id="IPR005149">
    <property type="entry name" value="Tscrpt_reg_PadR_N"/>
</dbReference>
<dbReference type="SUPFAM" id="SSF46785">
    <property type="entry name" value="Winged helix' DNA-binding domain"/>
    <property type="match status" value="1"/>
</dbReference>
<feature type="domain" description="Transcription regulator PadR N-terminal" evidence="1">
    <location>
        <begin position="10"/>
        <end position="83"/>
    </location>
</feature>
<name>A0A4R7J7R1_9ACTN</name>
<sequence length="197" mass="22480">MTPMSLRFAILTALSEKESTGSELARRFDRSFAYFWSTTHQQIYRELDQLERAGWVLKAEDPAQESRGRPRTFSITERGTQELCRWLASEPELPRVRDVVGVRLRAAAVLGDPEAVRPLLTEQLERHRARLAEYERIEQRDFATEPDVRTALQHLVLRSGMTTESGGIQWCEEALRRLDRLAEADSAADRPVTPSSG</sequence>
<dbReference type="Pfam" id="PF10400">
    <property type="entry name" value="Vir_act_alpha_C"/>
    <property type="match status" value="1"/>
</dbReference>
<protein>
    <submittedName>
        <fullName evidence="3">DNA-binding PadR family transcriptional regulator</fullName>
    </submittedName>
</protein>
<dbReference type="AlphaFoldDB" id="A0A4R7J7R1"/>
<evidence type="ECO:0000313" key="3">
    <source>
        <dbReference type="EMBL" id="TDT32796.1"/>
    </source>
</evidence>
<comment type="caution">
    <text evidence="3">The sequence shown here is derived from an EMBL/GenBank/DDBJ whole genome shotgun (WGS) entry which is preliminary data.</text>
</comment>
<dbReference type="Gene3D" id="1.10.10.10">
    <property type="entry name" value="Winged helix-like DNA-binding domain superfamily/Winged helix DNA-binding domain"/>
    <property type="match status" value="1"/>
</dbReference>
<dbReference type="GO" id="GO:0003677">
    <property type="term" value="F:DNA binding"/>
    <property type="evidence" value="ECO:0007669"/>
    <property type="project" value="UniProtKB-KW"/>
</dbReference>
<dbReference type="Pfam" id="PF03551">
    <property type="entry name" value="PadR"/>
    <property type="match status" value="1"/>
</dbReference>